<keyword evidence="2" id="KW-1185">Reference proteome</keyword>
<protein>
    <submittedName>
        <fullName evidence="1">Uncharacterized protein</fullName>
    </submittedName>
</protein>
<proteinExistence type="predicted"/>
<reference evidence="1 2" key="1">
    <citation type="journal article" date="2021" name="Appl. Environ. Microbiol.">
        <title>Genetic linkage and physical mapping for an oyster mushroom Pleurotus cornucopiae and QTL analysis for the trait cap color.</title>
        <authorList>
            <person name="Zhang Y."/>
            <person name="Gao W."/>
            <person name="Sonnenberg A."/>
            <person name="Chen Q."/>
            <person name="Zhang J."/>
            <person name="Huang C."/>
        </authorList>
    </citation>
    <scope>NUCLEOTIDE SEQUENCE [LARGE SCALE GENOMIC DNA]</scope>
    <source>
        <strain evidence="1">CCMSSC00406</strain>
    </source>
</reference>
<gene>
    <name evidence="1" type="ORF">CCMSSC00406_0006851</name>
</gene>
<dbReference type="Proteomes" id="UP000824881">
    <property type="component" value="Unassembled WGS sequence"/>
</dbReference>
<evidence type="ECO:0000313" key="1">
    <source>
        <dbReference type="EMBL" id="KAG9224183.1"/>
    </source>
</evidence>
<organism evidence="1 2">
    <name type="scientific">Pleurotus cornucopiae</name>
    <name type="common">Cornucopia mushroom</name>
    <dbReference type="NCBI Taxonomy" id="5321"/>
    <lineage>
        <taxon>Eukaryota</taxon>
        <taxon>Fungi</taxon>
        <taxon>Dikarya</taxon>
        <taxon>Basidiomycota</taxon>
        <taxon>Agaricomycotina</taxon>
        <taxon>Agaricomycetes</taxon>
        <taxon>Agaricomycetidae</taxon>
        <taxon>Agaricales</taxon>
        <taxon>Pleurotineae</taxon>
        <taxon>Pleurotaceae</taxon>
        <taxon>Pleurotus</taxon>
    </lineage>
</organism>
<sequence length="300" mass="33057">MLASTDARRLSPTTANKFKWASEAGHSLSRRILKDSKLGYDPHTYQVEGVCQALDGVDLFAITPTGSGKTGFYVIYILVVLAVVQNPLLLPTGVANPFPSNPCLIIICPTIPVQLQMASVMNVAGIRNLAINAQTRDEASRLQNEELWDIARNYPHVIVAGPEQLKSKAFERSLAVKGFYDRICGLGFDEVHLLNSWGRAFRKDFSQMGYLKARMHSGHNPWILTTATCQAGAPFDSICKLLGLRFGALHIIHRSNRRPEIQILVRQLTSGLNGLTFPELDCTSPWTFVSLAELPLAIGT</sequence>
<accession>A0ACB7J0W3</accession>
<dbReference type="EMBL" id="WQMT02000004">
    <property type="protein sequence ID" value="KAG9224183.1"/>
    <property type="molecule type" value="Genomic_DNA"/>
</dbReference>
<name>A0ACB7J0W3_PLECO</name>
<evidence type="ECO:0000313" key="2">
    <source>
        <dbReference type="Proteomes" id="UP000824881"/>
    </source>
</evidence>
<comment type="caution">
    <text evidence="1">The sequence shown here is derived from an EMBL/GenBank/DDBJ whole genome shotgun (WGS) entry which is preliminary data.</text>
</comment>